<keyword evidence="8 10" id="KW-0413">Isomerase</keyword>
<dbReference type="InterPro" id="IPR036291">
    <property type="entry name" value="NAD(P)-bd_dom_sf"/>
</dbReference>
<dbReference type="InterPro" id="IPR005886">
    <property type="entry name" value="UDP_G4E"/>
</dbReference>
<proteinExistence type="inferred from homology"/>
<evidence type="ECO:0000256" key="9">
    <source>
        <dbReference type="ARBA" id="ARBA00023277"/>
    </source>
</evidence>
<evidence type="ECO:0000256" key="5">
    <source>
        <dbReference type="ARBA" id="ARBA00013189"/>
    </source>
</evidence>
<name>A0A1F4XXF5_9BACT</name>
<evidence type="ECO:0000256" key="6">
    <source>
        <dbReference type="ARBA" id="ARBA00018569"/>
    </source>
</evidence>
<dbReference type="NCBIfam" id="TIGR01179">
    <property type="entry name" value="galE"/>
    <property type="match status" value="1"/>
</dbReference>
<dbReference type="GO" id="GO:0003978">
    <property type="term" value="F:UDP-glucose 4-epimerase activity"/>
    <property type="evidence" value="ECO:0007669"/>
    <property type="project" value="UniProtKB-UniRule"/>
</dbReference>
<feature type="domain" description="NAD-dependent epimerase/dehydratase" evidence="11">
    <location>
        <begin position="3"/>
        <end position="253"/>
    </location>
</feature>
<evidence type="ECO:0000313" key="13">
    <source>
        <dbReference type="Proteomes" id="UP000178585"/>
    </source>
</evidence>
<dbReference type="CDD" id="cd05247">
    <property type="entry name" value="UDP_G4E_1_SDR_e"/>
    <property type="match status" value="1"/>
</dbReference>
<comment type="pathway">
    <text evidence="3 10">Carbohydrate metabolism; galactose metabolism.</text>
</comment>
<dbReference type="Gene3D" id="3.90.25.10">
    <property type="entry name" value="UDP-galactose 4-epimerase, domain 1"/>
    <property type="match status" value="1"/>
</dbReference>
<sequence length="336" mass="36553">MSVLVTGGAGYIGSHVALELLAQDERVIVLDNFSTGSRAHVPQGAVVVEGDVRDAAVVTNILRTYRVNSIMHFAGLIVVPESVTRPLDYYRHNVQGSISLIGAAVQEGVPYLIFSSSAAVYGKPLVERVSEALPMQPINPYGMSKAMTEQLLQDVSAAHGLRYVALRYFNVAGADPHARSGYGLNKHPTHLVPAAVQAAAGRLSGFKLYGDDYETADGTCVRDYIHVSDLACAHVDALRYLAGGGESAAFNCGYGRGFSVREVLDVVRKRSGKEFEIEVMPRREGDPPVLVADASRIRDVLGWTPQYDNLDTIVEHELQWLESESRKDMVKAQIRA</sequence>
<evidence type="ECO:0000313" key="12">
    <source>
        <dbReference type="EMBL" id="OGC86405.1"/>
    </source>
</evidence>
<evidence type="ECO:0000256" key="2">
    <source>
        <dbReference type="ARBA" id="ARBA00001911"/>
    </source>
</evidence>
<dbReference type="AlphaFoldDB" id="A0A1F4XXF5"/>
<dbReference type="PANTHER" id="PTHR43725">
    <property type="entry name" value="UDP-GLUCOSE 4-EPIMERASE"/>
    <property type="match status" value="1"/>
</dbReference>
<evidence type="ECO:0000256" key="4">
    <source>
        <dbReference type="ARBA" id="ARBA00007637"/>
    </source>
</evidence>
<keyword evidence="9 10" id="KW-0119">Carbohydrate metabolism</keyword>
<comment type="similarity">
    <text evidence="4 10">Belongs to the NAD(P)-dependent epimerase/dehydratase family.</text>
</comment>
<comment type="cofactor">
    <cofactor evidence="2 10">
        <name>NAD(+)</name>
        <dbReference type="ChEBI" id="CHEBI:57540"/>
    </cofactor>
</comment>
<dbReference type="Pfam" id="PF01370">
    <property type="entry name" value="Epimerase"/>
    <property type="match status" value="1"/>
</dbReference>
<comment type="subunit">
    <text evidence="10">Homodimer.</text>
</comment>
<dbReference type="Gene3D" id="3.40.50.720">
    <property type="entry name" value="NAD(P)-binding Rossmann-like Domain"/>
    <property type="match status" value="1"/>
</dbReference>
<dbReference type="Proteomes" id="UP000178585">
    <property type="component" value="Unassembled WGS sequence"/>
</dbReference>
<dbReference type="EMBL" id="MEWZ01000024">
    <property type="protein sequence ID" value="OGC86405.1"/>
    <property type="molecule type" value="Genomic_DNA"/>
</dbReference>
<evidence type="ECO:0000256" key="1">
    <source>
        <dbReference type="ARBA" id="ARBA00000083"/>
    </source>
</evidence>
<evidence type="ECO:0000256" key="7">
    <source>
        <dbReference type="ARBA" id="ARBA00023027"/>
    </source>
</evidence>
<dbReference type="InterPro" id="IPR001509">
    <property type="entry name" value="Epimerase_deHydtase"/>
</dbReference>
<evidence type="ECO:0000259" key="11">
    <source>
        <dbReference type="Pfam" id="PF01370"/>
    </source>
</evidence>
<accession>A0A1F4XXF5</accession>
<comment type="catalytic activity">
    <reaction evidence="1 10">
        <text>UDP-alpha-D-glucose = UDP-alpha-D-galactose</text>
        <dbReference type="Rhea" id="RHEA:22168"/>
        <dbReference type="ChEBI" id="CHEBI:58885"/>
        <dbReference type="ChEBI" id="CHEBI:66914"/>
        <dbReference type="EC" id="5.1.3.2"/>
    </reaction>
</comment>
<gene>
    <name evidence="12" type="ORF">A2949_02675</name>
</gene>
<evidence type="ECO:0000256" key="8">
    <source>
        <dbReference type="ARBA" id="ARBA00023235"/>
    </source>
</evidence>
<organism evidence="12 13">
    <name type="scientific">Candidatus Adlerbacteria bacterium RIFCSPLOWO2_01_FULL_54_21b</name>
    <dbReference type="NCBI Taxonomy" id="1797245"/>
    <lineage>
        <taxon>Bacteria</taxon>
        <taxon>Candidatus Adleribacteriota</taxon>
    </lineage>
</organism>
<dbReference type="GO" id="GO:0033499">
    <property type="term" value="P:galactose catabolic process via UDP-galactose, Leloir pathway"/>
    <property type="evidence" value="ECO:0007669"/>
    <property type="project" value="TreeGrafter"/>
</dbReference>
<dbReference type="PANTHER" id="PTHR43725:SF53">
    <property type="entry name" value="UDP-ARABINOSE 4-EPIMERASE 1"/>
    <property type="match status" value="1"/>
</dbReference>
<comment type="caution">
    <text evidence="12">The sequence shown here is derived from an EMBL/GenBank/DDBJ whole genome shotgun (WGS) entry which is preliminary data.</text>
</comment>
<evidence type="ECO:0000256" key="3">
    <source>
        <dbReference type="ARBA" id="ARBA00004947"/>
    </source>
</evidence>
<dbReference type="EC" id="5.1.3.2" evidence="5 10"/>
<dbReference type="UniPathway" id="UPA00214"/>
<evidence type="ECO:0000256" key="10">
    <source>
        <dbReference type="RuleBase" id="RU366046"/>
    </source>
</evidence>
<keyword evidence="7 10" id="KW-0520">NAD</keyword>
<reference evidence="12 13" key="1">
    <citation type="journal article" date="2016" name="Nat. Commun.">
        <title>Thousands of microbial genomes shed light on interconnected biogeochemical processes in an aquifer system.</title>
        <authorList>
            <person name="Anantharaman K."/>
            <person name="Brown C.T."/>
            <person name="Hug L.A."/>
            <person name="Sharon I."/>
            <person name="Castelle C.J."/>
            <person name="Probst A.J."/>
            <person name="Thomas B.C."/>
            <person name="Singh A."/>
            <person name="Wilkins M.J."/>
            <person name="Karaoz U."/>
            <person name="Brodie E.L."/>
            <person name="Williams K.H."/>
            <person name="Hubbard S.S."/>
            <person name="Banfield J.F."/>
        </authorList>
    </citation>
    <scope>NUCLEOTIDE SEQUENCE [LARGE SCALE GENOMIC DNA]</scope>
</reference>
<dbReference type="STRING" id="1797245.A2949_02675"/>
<dbReference type="SUPFAM" id="SSF51735">
    <property type="entry name" value="NAD(P)-binding Rossmann-fold domains"/>
    <property type="match status" value="1"/>
</dbReference>
<protein>
    <recommendedName>
        <fullName evidence="6 10">UDP-glucose 4-epimerase</fullName>
        <ecNumber evidence="5 10">5.1.3.2</ecNumber>
    </recommendedName>
</protein>